<dbReference type="AlphaFoldDB" id="A0A8X6YY66"/>
<keyword evidence="2" id="KW-1185">Reference proteome</keyword>
<sequence length="72" mass="8245">MYVKADSVIQRVIKFSILFDSKSTRNIVENKQIKINREFRNRSEGSIRPQKNSEASRNRVPSCILSSVFGNG</sequence>
<name>A0A8X6YY66_9ARAC</name>
<evidence type="ECO:0000313" key="2">
    <source>
        <dbReference type="Proteomes" id="UP000886998"/>
    </source>
</evidence>
<evidence type="ECO:0000313" key="1">
    <source>
        <dbReference type="EMBL" id="GFY79486.1"/>
    </source>
</evidence>
<organism evidence="1 2">
    <name type="scientific">Trichonephila inaurata madagascariensis</name>
    <dbReference type="NCBI Taxonomy" id="2747483"/>
    <lineage>
        <taxon>Eukaryota</taxon>
        <taxon>Metazoa</taxon>
        <taxon>Ecdysozoa</taxon>
        <taxon>Arthropoda</taxon>
        <taxon>Chelicerata</taxon>
        <taxon>Arachnida</taxon>
        <taxon>Araneae</taxon>
        <taxon>Araneomorphae</taxon>
        <taxon>Entelegynae</taxon>
        <taxon>Araneoidea</taxon>
        <taxon>Nephilidae</taxon>
        <taxon>Trichonephila</taxon>
        <taxon>Trichonephila inaurata</taxon>
    </lineage>
</organism>
<protein>
    <submittedName>
        <fullName evidence="1">Uncharacterized protein</fullName>
    </submittedName>
</protein>
<reference evidence="1" key="1">
    <citation type="submission" date="2020-08" db="EMBL/GenBank/DDBJ databases">
        <title>Multicomponent nature underlies the extraordinary mechanical properties of spider dragline silk.</title>
        <authorList>
            <person name="Kono N."/>
            <person name="Nakamura H."/>
            <person name="Mori M."/>
            <person name="Yoshida Y."/>
            <person name="Ohtoshi R."/>
            <person name="Malay A.D."/>
            <person name="Moran D.A.P."/>
            <person name="Tomita M."/>
            <person name="Numata K."/>
            <person name="Arakawa K."/>
        </authorList>
    </citation>
    <scope>NUCLEOTIDE SEQUENCE</scope>
</reference>
<comment type="caution">
    <text evidence="1">The sequence shown here is derived from an EMBL/GenBank/DDBJ whole genome shotgun (WGS) entry which is preliminary data.</text>
</comment>
<gene>
    <name evidence="1" type="ORF">TNIN_155441</name>
</gene>
<proteinExistence type="predicted"/>
<accession>A0A8X6YY66</accession>
<dbReference type="EMBL" id="BMAV01023599">
    <property type="protein sequence ID" value="GFY79486.1"/>
    <property type="molecule type" value="Genomic_DNA"/>
</dbReference>
<dbReference type="Proteomes" id="UP000886998">
    <property type="component" value="Unassembled WGS sequence"/>
</dbReference>